<comment type="caution">
    <text evidence="2">The sequence shown here is derived from an EMBL/GenBank/DDBJ whole genome shotgun (WGS) entry which is preliminary data.</text>
</comment>
<feature type="non-terminal residue" evidence="2">
    <location>
        <position position="225"/>
    </location>
</feature>
<keyword evidence="3" id="KW-1185">Reference proteome</keyword>
<dbReference type="Proteomes" id="UP001299012">
    <property type="component" value="Unassembled WGS sequence"/>
</dbReference>
<feature type="compositionally biased region" description="Polar residues" evidence="1">
    <location>
        <begin position="172"/>
        <end position="191"/>
    </location>
</feature>
<proteinExistence type="predicted"/>
<evidence type="ECO:0000256" key="1">
    <source>
        <dbReference type="SAM" id="MobiDB-lite"/>
    </source>
</evidence>
<dbReference type="GO" id="GO:0004519">
    <property type="term" value="F:endonuclease activity"/>
    <property type="evidence" value="ECO:0007669"/>
    <property type="project" value="UniProtKB-KW"/>
</dbReference>
<evidence type="ECO:0000313" key="2">
    <source>
        <dbReference type="EMBL" id="MCG0068061.1"/>
    </source>
</evidence>
<dbReference type="RefSeq" id="WP_414822855.1">
    <property type="nucleotide sequence ID" value="NZ_JAKKZF010000192.1"/>
</dbReference>
<keyword evidence="2" id="KW-0378">Hydrolase</keyword>
<dbReference type="PANTHER" id="PTHR42998">
    <property type="entry name" value="TYPE I RESTRICTION ENZYME HINDVIIP M PROTEIN-RELATED"/>
    <property type="match status" value="1"/>
</dbReference>
<sequence length="225" mass="22476">MQDNATEVTAAGIARLAGVGRAAVSNWRRRHADFPKPVGGTETSPSFALAEVEAWLRKQGKLAEVPLRERVWQQLAGHPDGPLTALVHAGCALLLIHERPTVWLDASAGSDARLAAMLPGALEQVLTPRLGGVPGGGGRGAAVNGTAGVGGGNAVGGAGGVNAVADPDGVNSAVTPPAVNSSPASTPVNTERSVHNAPRVHETPTPAGPAPTGPTPPAPPRPAGP</sequence>
<organism evidence="2 3">
    <name type="scientific">Streptomyces tricolor</name>
    <dbReference type="NCBI Taxonomy" id="68277"/>
    <lineage>
        <taxon>Bacteria</taxon>
        <taxon>Bacillati</taxon>
        <taxon>Actinomycetota</taxon>
        <taxon>Actinomycetes</taxon>
        <taxon>Kitasatosporales</taxon>
        <taxon>Streptomycetaceae</taxon>
        <taxon>Streptomyces</taxon>
        <taxon>Streptomyces violaceoruber group</taxon>
    </lineage>
</organism>
<reference evidence="2 3" key="1">
    <citation type="submission" date="2022-01" db="EMBL/GenBank/DDBJ databases">
        <title>Draft Genome Sequences of Seven Type Strains of the Genus Streptomyces.</title>
        <authorList>
            <person name="Aziz S."/>
            <person name="Coretto E."/>
            <person name="Chronakova A."/>
            <person name="Sproer C."/>
            <person name="Huber K."/>
            <person name="Nouioui I."/>
            <person name="Gross H."/>
        </authorList>
    </citation>
    <scope>NUCLEOTIDE SEQUENCE [LARGE SCALE GENOMIC DNA]</scope>
    <source>
        <strain evidence="2 3">DSM 41685</strain>
    </source>
</reference>
<feature type="compositionally biased region" description="Pro residues" evidence="1">
    <location>
        <begin position="206"/>
        <end position="225"/>
    </location>
</feature>
<evidence type="ECO:0000313" key="3">
    <source>
        <dbReference type="Proteomes" id="UP001299012"/>
    </source>
</evidence>
<dbReference type="EMBL" id="JAKKZF010000192">
    <property type="protein sequence ID" value="MCG0068061.1"/>
    <property type="molecule type" value="Genomic_DNA"/>
</dbReference>
<dbReference type="PANTHER" id="PTHR42998:SF1">
    <property type="entry name" value="TYPE I RESTRICTION ENZYME HINDI METHYLASE SUBUNIT"/>
    <property type="match status" value="1"/>
</dbReference>
<keyword evidence="2" id="KW-0540">Nuclease</keyword>
<gene>
    <name evidence="2" type="ORF">L0F81_33175</name>
</gene>
<protein>
    <submittedName>
        <fullName evidence="2">Restriction endonuclease subunit M</fullName>
    </submittedName>
</protein>
<dbReference type="InterPro" id="IPR052916">
    <property type="entry name" value="Type-I_RE_MTase_Subunit"/>
</dbReference>
<accession>A0ABS9JR61</accession>
<feature type="region of interest" description="Disordered" evidence="1">
    <location>
        <begin position="168"/>
        <end position="225"/>
    </location>
</feature>
<name>A0ABS9JR61_9ACTN</name>
<keyword evidence="2" id="KW-0255">Endonuclease</keyword>